<reference evidence="1" key="1">
    <citation type="journal article" date="2011" name="PLoS Pathog.">
        <title>Dynamic evolution of pathogenicity revealed by sequencing and comparative genomics of 19 Pseudomonas syringae isolates.</title>
        <authorList>
            <person name="Baltrus D.A."/>
            <person name="Nishimura M.T."/>
            <person name="Romanchuk A."/>
            <person name="Chang J.H."/>
            <person name="Mukhtar M.S."/>
            <person name="Cherkis K."/>
            <person name="Roach J."/>
            <person name="Grant S.R."/>
            <person name="Jones C.D."/>
            <person name="Dangl J.L."/>
        </authorList>
    </citation>
    <scope>NUCLEOTIDE SEQUENCE [LARGE SCALE GENOMIC DNA]</scope>
    <source>
        <strain>race 4</strain>
        <strain evidence="1">Race 4</strain>
    </source>
</reference>
<dbReference type="EMBL" id="ADWY01000035">
    <property type="protein sequence ID" value="EGH06223.1"/>
    <property type="molecule type" value="Genomic_DNA"/>
</dbReference>
<gene>
    <name evidence="1" type="ORF">Pgy4_00820</name>
</gene>
<proteinExistence type="predicted"/>
<sequence length="104" mass="11121">MISTPSQLGISALAMVNSDAQNSAMTITDLRPSRSDIGPVISRPMASIAVATDRIRLLWAAERENSPDSVGIIGWTQYSRVNVENPPANSASAVRLKSGVFFSM</sequence>
<comment type="caution">
    <text evidence="1">The sequence shown here is derived from an EMBL/GenBank/DDBJ whole genome shotgun (WGS) entry which is preliminary data.</text>
</comment>
<dbReference type="HOGENOM" id="CLU_2247774_0_0_6"/>
<dbReference type="BioCyc" id="PSYR875330:G11XH-149-MONOMER"/>
<organism evidence="1">
    <name type="scientific">Pseudomonas savastanoi pv. glycinea str. race 4</name>
    <dbReference type="NCBI Taxonomy" id="875330"/>
    <lineage>
        <taxon>Bacteria</taxon>
        <taxon>Pseudomonadati</taxon>
        <taxon>Pseudomonadota</taxon>
        <taxon>Gammaproteobacteria</taxon>
        <taxon>Pseudomonadales</taxon>
        <taxon>Pseudomonadaceae</taxon>
        <taxon>Pseudomonas</taxon>
    </lineage>
</organism>
<accession>F3BYH3</accession>
<dbReference type="AlphaFoldDB" id="F3BYH3"/>
<protein>
    <submittedName>
        <fullName evidence="1">Uncharacterized protein</fullName>
    </submittedName>
</protein>
<evidence type="ECO:0000313" key="1">
    <source>
        <dbReference type="EMBL" id="EGH06223.1"/>
    </source>
</evidence>
<name>F3BYH3_PSESG</name>